<protein>
    <recommendedName>
        <fullName evidence="3">Gliding motility-associated lipoprotein GldB</fullName>
    </recommendedName>
</protein>
<evidence type="ECO:0008006" key="3">
    <source>
        <dbReference type="Google" id="ProtNLM"/>
    </source>
</evidence>
<dbReference type="InterPro" id="IPR019853">
    <property type="entry name" value="GldB-like"/>
</dbReference>
<evidence type="ECO:0000313" key="1">
    <source>
        <dbReference type="EMBL" id="MFC4233058.1"/>
    </source>
</evidence>
<proteinExistence type="predicted"/>
<name>A0ABV8PYW1_9BACT</name>
<organism evidence="1 2">
    <name type="scientific">Parasediminibacterium paludis</name>
    <dbReference type="NCBI Taxonomy" id="908966"/>
    <lineage>
        <taxon>Bacteria</taxon>
        <taxon>Pseudomonadati</taxon>
        <taxon>Bacteroidota</taxon>
        <taxon>Chitinophagia</taxon>
        <taxon>Chitinophagales</taxon>
        <taxon>Chitinophagaceae</taxon>
        <taxon>Parasediminibacterium</taxon>
    </lineage>
</organism>
<comment type="caution">
    <text evidence="1">The sequence shown here is derived from an EMBL/GenBank/DDBJ whole genome shotgun (WGS) entry which is preliminary data.</text>
</comment>
<dbReference type="EMBL" id="JBHSDC010000029">
    <property type="protein sequence ID" value="MFC4233058.1"/>
    <property type="molecule type" value="Genomic_DNA"/>
</dbReference>
<dbReference type="Proteomes" id="UP001595906">
    <property type="component" value="Unassembled WGS sequence"/>
</dbReference>
<gene>
    <name evidence="1" type="ORF">ACFOW1_14245</name>
</gene>
<evidence type="ECO:0000313" key="2">
    <source>
        <dbReference type="Proteomes" id="UP001595906"/>
    </source>
</evidence>
<sequence>MKKTLLAIAVLLAACGSKKKIPNVSAIKVSLQTTRFEQAFFKIDTNNINASLQQLHTTYPGFTQDFLYNILGTHNNVDSAKKDVVAFTTSYKSLYDSAQIIFKNFTPIAQQVQQGLQFVHYYFPKYPLPKQLITFVGPINSYGNIITQDGLAVGLQLYMGNQYSLYQTEAFLGLYPAYVSRRFTPDYISINCLKNVADDIYPQQNNGKPLVEQMIESGKRLYLLDAFLPNTDDTLKTGYTKEQLATCYKNEANIWAFFIENNLLYETDPNKISVYVNDGPNTPEINTTAPGFIGQFVGWQIVKKWMAKNDNITLEQLLATPARKIFDEARYKP</sequence>
<reference evidence="2" key="1">
    <citation type="journal article" date="2019" name="Int. J. Syst. Evol. Microbiol.">
        <title>The Global Catalogue of Microorganisms (GCM) 10K type strain sequencing project: providing services to taxonomists for standard genome sequencing and annotation.</title>
        <authorList>
            <consortium name="The Broad Institute Genomics Platform"/>
            <consortium name="The Broad Institute Genome Sequencing Center for Infectious Disease"/>
            <person name="Wu L."/>
            <person name="Ma J."/>
        </authorList>
    </citation>
    <scope>NUCLEOTIDE SEQUENCE [LARGE SCALE GENOMIC DNA]</scope>
    <source>
        <strain evidence="2">CECT 8010</strain>
    </source>
</reference>
<accession>A0ABV8PYW1</accession>
<dbReference type="PROSITE" id="PS51257">
    <property type="entry name" value="PROKAR_LIPOPROTEIN"/>
    <property type="match status" value="1"/>
</dbReference>
<keyword evidence="2" id="KW-1185">Reference proteome</keyword>
<dbReference type="Pfam" id="PF25594">
    <property type="entry name" value="GldB_lipo"/>
    <property type="match status" value="1"/>
</dbReference>
<dbReference type="RefSeq" id="WP_379015165.1">
    <property type="nucleotide sequence ID" value="NZ_JBHSDC010000029.1"/>
</dbReference>